<proteinExistence type="predicted"/>
<accession>A0A0E9RE77</accession>
<reference evidence="1" key="1">
    <citation type="submission" date="2014-11" db="EMBL/GenBank/DDBJ databases">
        <authorList>
            <person name="Amaro Gonzalez C."/>
        </authorList>
    </citation>
    <scope>NUCLEOTIDE SEQUENCE</scope>
</reference>
<evidence type="ECO:0000313" key="1">
    <source>
        <dbReference type="EMBL" id="JAH27446.1"/>
    </source>
</evidence>
<protein>
    <submittedName>
        <fullName evidence="1">Uncharacterized protein</fullName>
    </submittedName>
</protein>
<dbReference type="EMBL" id="GBXM01081131">
    <property type="protein sequence ID" value="JAH27446.1"/>
    <property type="molecule type" value="Transcribed_RNA"/>
</dbReference>
<organism evidence="1">
    <name type="scientific">Anguilla anguilla</name>
    <name type="common">European freshwater eel</name>
    <name type="synonym">Muraena anguilla</name>
    <dbReference type="NCBI Taxonomy" id="7936"/>
    <lineage>
        <taxon>Eukaryota</taxon>
        <taxon>Metazoa</taxon>
        <taxon>Chordata</taxon>
        <taxon>Craniata</taxon>
        <taxon>Vertebrata</taxon>
        <taxon>Euteleostomi</taxon>
        <taxon>Actinopterygii</taxon>
        <taxon>Neopterygii</taxon>
        <taxon>Teleostei</taxon>
        <taxon>Anguilliformes</taxon>
        <taxon>Anguillidae</taxon>
        <taxon>Anguilla</taxon>
    </lineage>
</organism>
<name>A0A0E9RE77_ANGAN</name>
<sequence length="34" mass="3843">MKENVKQSQWISPSVIGSGECPLLKYAPLFCFKI</sequence>
<reference evidence="1" key="2">
    <citation type="journal article" date="2015" name="Fish Shellfish Immunol.">
        <title>Early steps in the European eel (Anguilla anguilla)-Vibrio vulnificus interaction in the gills: Role of the RtxA13 toxin.</title>
        <authorList>
            <person name="Callol A."/>
            <person name="Pajuelo D."/>
            <person name="Ebbesson L."/>
            <person name="Teles M."/>
            <person name="MacKenzie S."/>
            <person name="Amaro C."/>
        </authorList>
    </citation>
    <scope>NUCLEOTIDE SEQUENCE</scope>
</reference>
<dbReference type="AlphaFoldDB" id="A0A0E9RE77"/>